<dbReference type="STRING" id="432608.A6V39_01530"/>
<keyword evidence="3" id="KW-1185">Reference proteome</keyword>
<dbReference type="EMBL" id="LWUJ01000010">
    <property type="protein sequence ID" value="OAL10727.1"/>
    <property type="molecule type" value="Genomic_DNA"/>
</dbReference>
<feature type="signal peptide" evidence="1">
    <location>
        <begin position="1"/>
        <end position="18"/>
    </location>
</feature>
<feature type="chain" id="PRO_5008394705" evidence="1">
    <location>
        <begin position="19"/>
        <end position="118"/>
    </location>
</feature>
<comment type="caution">
    <text evidence="2">The sequence shown here is derived from an EMBL/GenBank/DDBJ whole genome shotgun (WGS) entry which is preliminary data.</text>
</comment>
<keyword evidence="1" id="KW-0732">Signal</keyword>
<protein>
    <submittedName>
        <fullName evidence="2">Uncharacterized protein</fullName>
    </submittedName>
</protein>
<evidence type="ECO:0000256" key="1">
    <source>
        <dbReference type="SAM" id="SignalP"/>
    </source>
</evidence>
<proteinExistence type="predicted"/>
<dbReference type="AlphaFoldDB" id="A0A1A9QE24"/>
<evidence type="ECO:0000313" key="3">
    <source>
        <dbReference type="Proteomes" id="UP000077623"/>
    </source>
</evidence>
<organism evidence="2 3">
    <name type="scientific">Candidatus Mycoplasma haematobovis</name>
    <dbReference type="NCBI Taxonomy" id="432608"/>
    <lineage>
        <taxon>Bacteria</taxon>
        <taxon>Bacillati</taxon>
        <taxon>Mycoplasmatota</taxon>
        <taxon>Mollicutes</taxon>
        <taxon>Mycoplasmataceae</taxon>
        <taxon>Mycoplasma</taxon>
    </lineage>
</organism>
<dbReference type="RefSeq" id="WP_187149961.1">
    <property type="nucleotide sequence ID" value="NZ_LWUJ01000010.1"/>
</dbReference>
<evidence type="ECO:0000313" key="2">
    <source>
        <dbReference type="EMBL" id="OAL10727.1"/>
    </source>
</evidence>
<name>A0A1A9QE24_9MOLU</name>
<dbReference type="Proteomes" id="UP000077623">
    <property type="component" value="Unassembled WGS sequence"/>
</dbReference>
<reference evidence="3" key="1">
    <citation type="submission" date="2016-04" db="EMBL/GenBank/DDBJ databases">
        <authorList>
            <person name="Quiroz-Castaneda R.E."/>
            <person name="Martinez-Ocampo F."/>
        </authorList>
    </citation>
    <scope>NUCLEOTIDE SEQUENCE [LARGE SCALE GENOMIC DNA]</scope>
    <source>
        <strain evidence="3">INIFAP01</strain>
    </source>
</reference>
<gene>
    <name evidence="2" type="ORF">A6V39_01530</name>
</gene>
<accession>A0A1A9QE24</accession>
<sequence>MNYSNNLFIFCSSTLAFASLGFVIPIDNYENNQLLNVSNSHSQLFLSPKSFKKLGLKESNWFKYYTEGKEKHSKVISIIAEANRYVLYLSESKDTKLITNISYLLDSSYFWANLFDHL</sequence>